<organism evidence="2">
    <name type="scientific">Tanacetum cinerariifolium</name>
    <name type="common">Dalmatian daisy</name>
    <name type="synonym">Chrysanthemum cinerariifolium</name>
    <dbReference type="NCBI Taxonomy" id="118510"/>
    <lineage>
        <taxon>Eukaryota</taxon>
        <taxon>Viridiplantae</taxon>
        <taxon>Streptophyta</taxon>
        <taxon>Embryophyta</taxon>
        <taxon>Tracheophyta</taxon>
        <taxon>Spermatophyta</taxon>
        <taxon>Magnoliopsida</taxon>
        <taxon>eudicotyledons</taxon>
        <taxon>Gunneridae</taxon>
        <taxon>Pentapetalae</taxon>
        <taxon>asterids</taxon>
        <taxon>campanulids</taxon>
        <taxon>Asterales</taxon>
        <taxon>Asteraceae</taxon>
        <taxon>Asteroideae</taxon>
        <taxon>Anthemideae</taxon>
        <taxon>Anthemidinae</taxon>
        <taxon>Tanacetum</taxon>
    </lineage>
</organism>
<proteinExistence type="predicted"/>
<gene>
    <name evidence="2" type="ORF">Tci_624228</name>
</gene>
<feature type="non-terminal residue" evidence="2">
    <location>
        <position position="1"/>
    </location>
</feature>
<feature type="compositionally biased region" description="Basic and acidic residues" evidence="1">
    <location>
        <begin position="1"/>
        <end position="16"/>
    </location>
</feature>
<name>A0A699JQK8_TANCI</name>
<sequence>KGKSKVDEGRSSRDSFAENGMASEKMNIDERVINKKKYGGVENVNIGIRIYEGEDDEVCAEAYDNMVSQIRMGNSEDINDKVAEDRSGIAQFLTQDVVFNVGNCELNQDQDTSVPPLII</sequence>
<reference evidence="2" key="1">
    <citation type="journal article" date="2019" name="Sci. Rep.">
        <title>Draft genome of Tanacetum cinerariifolium, the natural source of mosquito coil.</title>
        <authorList>
            <person name="Yamashiro T."/>
            <person name="Shiraishi A."/>
            <person name="Satake H."/>
            <person name="Nakayama K."/>
        </authorList>
    </citation>
    <scope>NUCLEOTIDE SEQUENCE</scope>
</reference>
<dbReference type="AlphaFoldDB" id="A0A699JQK8"/>
<feature type="region of interest" description="Disordered" evidence="1">
    <location>
        <begin position="1"/>
        <end position="24"/>
    </location>
</feature>
<protein>
    <submittedName>
        <fullName evidence="2">Uncharacterized protein</fullName>
    </submittedName>
</protein>
<evidence type="ECO:0000256" key="1">
    <source>
        <dbReference type="SAM" id="MobiDB-lite"/>
    </source>
</evidence>
<comment type="caution">
    <text evidence="2">The sequence shown here is derived from an EMBL/GenBank/DDBJ whole genome shotgun (WGS) entry which is preliminary data.</text>
</comment>
<evidence type="ECO:0000313" key="2">
    <source>
        <dbReference type="EMBL" id="GFA52256.1"/>
    </source>
</evidence>
<dbReference type="EMBL" id="BKCJ010438846">
    <property type="protein sequence ID" value="GFA52256.1"/>
    <property type="molecule type" value="Genomic_DNA"/>
</dbReference>
<accession>A0A699JQK8</accession>